<evidence type="ECO:0000313" key="1">
    <source>
        <dbReference type="Proteomes" id="UP000887576"/>
    </source>
</evidence>
<name>A0AC34R680_9BILA</name>
<dbReference type="WBParaSite" id="JU765_v2.g3867.t1">
    <property type="protein sequence ID" value="JU765_v2.g3867.t1"/>
    <property type="gene ID" value="JU765_v2.g3867"/>
</dbReference>
<accession>A0AC34R680</accession>
<sequence>MDGELPDIEDVFNVIPVIEPELPEDVFILNPDFVVDQIFIENDDLPDIDLPEEEELFQIEFDPEFAVDQLILQDNFDPNNIDAIFNNPNLANLNVDGQEFAEIVGLIAAGAGDDSDEEEHDSVGTRKNAFFDLKILLEDGEADQFNNQFNVQNFIHAAADNHPDDENWELWFEAAEEDEEQLEDGNQVEVLGEQLEDVNPAEDLGEPSEENQQPIQRRQSTRTRRPTQRLSPSEGLLLNINQRRSVSLSEPEEKNRRSSRCPVPRRRYSP</sequence>
<proteinExistence type="predicted"/>
<evidence type="ECO:0000313" key="2">
    <source>
        <dbReference type="WBParaSite" id="JU765_v2.g3867.t1"/>
    </source>
</evidence>
<protein>
    <submittedName>
        <fullName evidence="2">Uncharacterized protein</fullName>
    </submittedName>
</protein>
<organism evidence="1 2">
    <name type="scientific">Panagrolaimus sp. JU765</name>
    <dbReference type="NCBI Taxonomy" id="591449"/>
    <lineage>
        <taxon>Eukaryota</taxon>
        <taxon>Metazoa</taxon>
        <taxon>Ecdysozoa</taxon>
        <taxon>Nematoda</taxon>
        <taxon>Chromadorea</taxon>
        <taxon>Rhabditida</taxon>
        <taxon>Tylenchina</taxon>
        <taxon>Panagrolaimomorpha</taxon>
        <taxon>Panagrolaimoidea</taxon>
        <taxon>Panagrolaimidae</taxon>
        <taxon>Panagrolaimus</taxon>
    </lineage>
</organism>
<dbReference type="Proteomes" id="UP000887576">
    <property type="component" value="Unplaced"/>
</dbReference>
<reference evidence="2" key="1">
    <citation type="submission" date="2022-11" db="UniProtKB">
        <authorList>
            <consortium name="WormBaseParasite"/>
        </authorList>
    </citation>
    <scope>IDENTIFICATION</scope>
</reference>